<keyword evidence="1" id="KW-0175">Coiled coil</keyword>
<dbReference type="AlphaFoldDB" id="A0A0V7ZM58"/>
<evidence type="ECO:0000313" key="3">
    <source>
        <dbReference type="EMBL" id="KST65336.1"/>
    </source>
</evidence>
<dbReference type="EMBL" id="LMTZ01000109">
    <property type="protein sequence ID" value="KST65336.1"/>
    <property type="molecule type" value="Genomic_DNA"/>
</dbReference>
<feature type="chain" id="PRO_5007438829" description="P pilus assembly/Cpx signaling pathway, periplasmic inhibitor/zinc-resistance associated protein" evidence="2">
    <location>
        <begin position="26"/>
        <end position="111"/>
    </location>
</feature>
<evidence type="ECO:0000256" key="2">
    <source>
        <dbReference type="SAM" id="SignalP"/>
    </source>
</evidence>
<feature type="signal peptide" evidence="2">
    <location>
        <begin position="1"/>
        <end position="25"/>
    </location>
</feature>
<dbReference type="OrthoDB" id="426086at2"/>
<evidence type="ECO:0008006" key="6">
    <source>
        <dbReference type="Google" id="ProtNLM"/>
    </source>
</evidence>
<dbReference type="Proteomes" id="UP000053372">
    <property type="component" value="Unassembled WGS sequence"/>
</dbReference>
<gene>
    <name evidence="3" type="ORF">BC008_21310</name>
    <name evidence="4" type="ORF">BC008_21775</name>
</gene>
<keyword evidence="2" id="KW-0732">Signal</keyword>
<keyword evidence="5" id="KW-1185">Reference proteome</keyword>
<dbReference type="RefSeq" id="WP_058183998.1">
    <property type="nucleotide sequence ID" value="NZ_LMTZ01000106.1"/>
</dbReference>
<feature type="coiled-coil region" evidence="1">
    <location>
        <begin position="32"/>
        <end position="62"/>
    </location>
</feature>
<evidence type="ECO:0000313" key="4">
    <source>
        <dbReference type="EMBL" id="KST65610.1"/>
    </source>
</evidence>
<organism evidence="4 5">
    <name type="scientific">Mastigocoleus testarum BC008</name>
    <dbReference type="NCBI Taxonomy" id="371196"/>
    <lineage>
        <taxon>Bacteria</taxon>
        <taxon>Bacillati</taxon>
        <taxon>Cyanobacteriota</taxon>
        <taxon>Cyanophyceae</taxon>
        <taxon>Nostocales</taxon>
        <taxon>Hapalosiphonaceae</taxon>
        <taxon>Mastigocoleus</taxon>
    </lineage>
</organism>
<accession>A0A0V7ZM58</accession>
<evidence type="ECO:0000256" key="1">
    <source>
        <dbReference type="SAM" id="Coils"/>
    </source>
</evidence>
<proteinExistence type="predicted"/>
<sequence>MKSKLLPILAASAALTFIFPTSVFAGNQARKANLTEAQKTQLEQVKNNARSEIEAVLTAEQQAELRNALDNGQKMKTAVRNLNLSSEQQSQLDGIMQSAKQQKRAIYNGQN</sequence>
<comment type="caution">
    <text evidence="4">The sequence shown here is derived from an EMBL/GenBank/DDBJ whole genome shotgun (WGS) entry which is preliminary data.</text>
</comment>
<name>A0A0V7ZM58_9CYAN</name>
<evidence type="ECO:0000313" key="5">
    <source>
        <dbReference type="Proteomes" id="UP000053372"/>
    </source>
</evidence>
<protein>
    <recommendedName>
        <fullName evidence="6">P pilus assembly/Cpx signaling pathway, periplasmic inhibitor/zinc-resistance associated protein</fullName>
    </recommendedName>
</protein>
<reference evidence="4 5" key="1">
    <citation type="journal article" date="2015" name="Genome Announc.">
        <title>Draft Genome of the Euendolithic (true boring) Cyanobacterium Mastigocoleus testarum strain BC008.</title>
        <authorList>
            <person name="Guida B.S."/>
            <person name="Garcia-Pichel F."/>
        </authorList>
    </citation>
    <scope>NUCLEOTIDE SEQUENCE [LARGE SCALE GENOMIC DNA]</scope>
    <source>
        <strain evidence="4 5">BC008</strain>
    </source>
</reference>
<dbReference type="EMBL" id="LMTZ01000106">
    <property type="protein sequence ID" value="KST65610.1"/>
    <property type="molecule type" value="Genomic_DNA"/>
</dbReference>